<dbReference type="GO" id="GO:0000502">
    <property type="term" value="C:proteasome complex"/>
    <property type="evidence" value="ECO:0007669"/>
    <property type="project" value="UniProtKB-KW"/>
</dbReference>
<evidence type="ECO:0000313" key="4">
    <source>
        <dbReference type="EMBL" id="RNF25797.1"/>
    </source>
</evidence>
<dbReference type="SMART" id="SM00248">
    <property type="entry name" value="ANK"/>
    <property type="match status" value="4"/>
</dbReference>
<dbReference type="PANTHER" id="PTHR24124">
    <property type="entry name" value="ANKYRIN REPEAT FAMILY A"/>
    <property type="match status" value="1"/>
</dbReference>
<feature type="repeat" description="ANK" evidence="3">
    <location>
        <begin position="256"/>
        <end position="288"/>
    </location>
</feature>
<feature type="repeat" description="ANK" evidence="3">
    <location>
        <begin position="180"/>
        <end position="212"/>
    </location>
</feature>
<reference evidence="4 5" key="1">
    <citation type="journal article" date="2018" name="BMC Genomics">
        <title>Genomic comparison of Trypanosoma conorhini and Trypanosoma rangeli to Trypanosoma cruzi strains of high and low virulence.</title>
        <authorList>
            <person name="Bradwell K.R."/>
            <person name="Koparde V.N."/>
            <person name="Matveyev A.V."/>
            <person name="Serrano M.G."/>
            <person name="Alves J.M."/>
            <person name="Parikh H."/>
            <person name="Huang B."/>
            <person name="Lee V."/>
            <person name="Espinosa-Alvarez O."/>
            <person name="Ortiz P.A."/>
            <person name="Costa-Martins A.G."/>
            <person name="Teixeira M.M."/>
            <person name="Buck G.A."/>
        </authorList>
    </citation>
    <scope>NUCLEOTIDE SEQUENCE [LARGE SCALE GENOMIC DNA]</scope>
    <source>
        <strain evidence="4 5">025E</strain>
    </source>
</reference>
<dbReference type="EMBL" id="MKKU01000072">
    <property type="protein sequence ID" value="RNF25797.1"/>
    <property type="molecule type" value="Genomic_DNA"/>
</dbReference>
<evidence type="ECO:0000256" key="3">
    <source>
        <dbReference type="PROSITE-ProRule" id="PRU00023"/>
    </source>
</evidence>
<dbReference type="GO" id="GO:0005634">
    <property type="term" value="C:nucleus"/>
    <property type="evidence" value="ECO:0007669"/>
    <property type="project" value="TreeGrafter"/>
</dbReference>
<evidence type="ECO:0000313" key="5">
    <source>
        <dbReference type="Proteomes" id="UP000284403"/>
    </source>
</evidence>
<evidence type="ECO:0000256" key="1">
    <source>
        <dbReference type="ARBA" id="ARBA00022737"/>
    </source>
</evidence>
<comment type="caution">
    <text evidence="4">The sequence shown here is derived from an EMBL/GenBank/DDBJ whole genome shotgun (WGS) entry which is preliminary data.</text>
</comment>
<keyword evidence="5" id="KW-1185">Reference proteome</keyword>
<accession>A0A422Q785</accession>
<dbReference type="InterPro" id="IPR036770">
    <property type="entry name" value="Ankyrin_rpt-contain_sf"/>
</dbReference>
<dbReference type="Gene3D" id="1.25.40.20">
    <property type="entry name" value="Ankyrin repeat-containing domain"/>
    <property type="match status" value="2"/>
</dbReference>
<dbReference type="InterPro" id="IPR002110">
    <property type="entry name" value="Ankyrin_rpt"/>
</dbReference>
<dbReference type="AlphaFoldDB" id="A0A422Q785"/>
<keyword evidence="4" id="KW-0647">Proteasome</keyword>
<organism evidence="4 5">
    <name type="scientific">Trypanosoma conorhini</name>
    <dbReference type="NCBI Taxonomy" id="83891"/>
    <lineage>
        <taxon>Eukaryota</taxon>
        <taxon>Discoba</taxon>
        <taxon>Euglenozoa</taxon>
        <taxon>Kinetoplastea</taxon>
        <taxon>Metakinetoplastina</taxon>
        <taxon>Trypanosomatida</taxon>
        <taxon>Trypanosomatidae</taxon>
        <taxon>Trypanosoma</taxon>
    </lineage>
</organism>
<dbReference type="PANTHER" id="PTHR24124:SF14">
    <property type="entry name" value="CHROMOSOME UNDETERMINED SCAFFOLD_25, WHOLE GENOME SHOTGUN SEQUENCE"/>
    <property type="match status" value="1"/>
</dbReference>
<dbReference type="RefSeq" id="XP_029231003.1">
    <property type="nucleotide sequence ID" value="XM_029368944.1"/>
</dbReference>
<dbReference type="Pfam" id="PF00023">
    <property type="entry name" value="Ank"/>
    <property type="match status" value="2"/>
</dbReference>
<dbReference type="GeneID" id="40315619"/>
<evidence type="ECO:0000256" key="2">
    <source>
        <dbReference type="ARBA" id="ARBA00023043"/>
    </source>
</evidence>
<gene>
    <name evidence="4" type="ORF">Tco025E_02008</name>
</gene>
<dbReference type="Proteomes" id="UP000284403">
    <property type="component" value="Unassembled WGS sequence"/>
</dbReference>
<dbReference type="OrthoDB" id="1577640at2759"/>
<sequence>MSSHLSELCKASEVGPIIEQLRQLCPQRLSFDAAEEEKGIPVASGFTSEADEQMRCTFGGIWGHQDDDGRTALHWAVAMRNFSLARTLMKAPYFALALSEDHGGASPFTTACMVAAPGEFLSELLATAALQRSWKVAREQGGINNTPDSATAGVGSDGAEAIDDPLVKHKLAILNQTDSHGNTPLLHAAGRGKLATVRLLLQWGASIDHQNRRGQSALHRATSRGASDVVEELVTTSQKEHSRAEHRRWMNLQDYRGDTALFYASMENNEELGRYLLRHGLDREIRNKEGKEFWEV</sequence>
<dbReference type="SUPFAM" id="SSF48403">
    <property type="entry name" value="Ankyrin repeat"/>
    <property type="match status" value="1"/>
</dbReference>
<keyword evidence="1" id="KW-0677">Repeat</keyword>
<dbReference type="PROSITE" id="PS50088">
    <property type="entry name" value="ANK_REPEAT"/>
    <property type="match status" value="2"/>
</dbReference>
<proteinExistence type="predicted"/>
<keyword evidence="2 3" id="KW-0040">ANK repeat</keyword>
<dbReference type="GO" id="GO:0010468">
    <property type="term" value="P:regulation of gene expression"/>
    <property type="evidence" value="ECO:0007669"/>
    <property type="project" value="TreeGrafter"/>
</dbReference>
<name>A0A422Q785_9TRYP</name>
<dbReference type="Pfam" id="PF12796">
    <property type="entry name" value="Ank_2"/>
    <property type="match status" value="1"/>
</dbReference>
<protein>
    <submittedName>
        <fullName evidence="4">26S proteasome non-ATPase regulatory subunit 10</fullName>
    </submittedName>
</protein>
<dbReference type="PROSITE" id="PS50297">
    <property type="entry name" value="ANK_REP_REGION"/>
    <property type="match status" value="2"/>
</dbReference>